<feature type="transmembrane region" description="Helical" evidence="1">
    <location>
        <begin position="196"/>
        <end position="219"/>
    </location>
</feature>
<keyword evidence="1" id="KW-0472">Membrane</keyword>
<evidence type="ECO:0000313" key="3">
    <source>
        <dbReference type="WBParaSite" id="EN70_26"/>
    </source>
</evidence>
<dbReference type="AlphaFoldDB" id="A0A1I7VHH1"/>
<keyword evidence="2" id="KW-1185">Reference proteome</keyword>
<accession>A0A1I7VHH1</accession>
<dbReference type="Proteomes" id="UP000095285">
    <property type="component" value="Unassembled WGS sequence"/>
</dbReference>
<dbReference type="WBParaSite" id="EN70_26">
    <property type="protein sequence ID" value="EN70_26"/>
    <property type="gene ID" value="EN70_26"/>
</dbReference>
<organism evidence="2 3">
    <name type="scientific">Loa loa</name>
    <name type="common">Eye worm</name>
    <name type="synonym">Filaria loa</name>
    <dbReference type="NCBI Taxonomy" id="7209"/>
    <lineage>
        <taxon>Eukaryota</taxon>
        <taxon>Metazoa</taxon>
        <taxon>Ecdysozoa</taxon>
        <taxon>Nematoda</taxon>
        <taxon>Chromadorea</taxon>
        <taxon>Rhabditida</taxon>
        <taxon>Spirurina</taxon>
        <taxon>Spiruromorpha</taxon>
        <taxon>Filarioidea</taxon>
        <taxon>Onchocercidae</taxon>
        <taxon>Loa</taxon>
    </lineage>
</organism>
<evidence type="ECO:0000313" key="2">
    <source>
        <dbReference type="Proteomes" id="UP000095285"/>
    </source>
</evidence>
<evidence type="ECO:0000256" key="1">
    <source>
        <dbReference type="SAM" id="Phobius"/>
    </source>
</evidence>
<protein>
    <submittedName>
        <fullName evidence="3">t-SNARE coiled-coil homology domain-containing protein</fullName>
    </submittedName>
</protein>
<reference evidence="3" key="2">
    <citation type="submission" date="2016-11" db="UniProtKB">
        <authorList>
            <consortium name="WormBaseParasite"/>
        </authorList>
    </citation>
    <scope>IDENTIFICATION</scope>
</reference>
<name>A0A1I7VHH1_LOALO</name>
<proteinExistence type="predicted"/>
<sequence>MTGQWFEMSGGMWQFFYFRNMNWSRTLIIIERFERVTRLNLHELQLLLLDIDENGSLLGSKNMRAASQKIDQLLGNLQQGAINALNEIAAAETPEWTNIYDDLYEKSLLAETAKGDELQEEKQIRINLLLLQAKEAKTNAIKDAEDLNEMMMQLAQLVHIQHDVVDSIEEHIEKAQTHKQSSIPATVGSIAMGGPVGFVAGFTVAGIFAAFGGAVAGVYSGNYFRQKVQETASRVNKN</sequence>
<keyword evidence="1" id="KW-0812">Transmembrane</keyword>
<dbReference type="SUPFAM" id="SSF58038">
    <property type="entry name" value="SNARE fusion complex"/>
    <property type="match status" value="1"/>
</dbReference>
<reference evidence="2" key="1">
    <citation type="submission" date="2012-04" db="EMBL/GenBank/DDBJ databases">
        <title>The Genome Sequence of Loa loa.</title>
        <authorList>
            <consortium name="The Broad Institute Genome Sequencing Platform"/>
            <consortium name="Broad Institute Genome Sequencing Center for Infectious Disease"/>
            <person name="Nutman T.B."/>
            <person name="Fink D.L."/>
            <person name="Russ C."/>
            <person name="Young S."/>
            <person name="Zeng Q."/>
            <person name="Gargeya S."/>
            <person name="Alvarado L."/>
            <person name="Berlin A."/>
            <person name="Chapman S.B."/>
            <person name="Chen Z."/>
            <person name="Freedman E."/>
            <person name="Gellesch M."/>
            <person name="Goldberg J."/>
            <person name="Griggs A."/>
            <person name="Gujja S."/>
            <person name="Heilman E.R."/>
            <person name="Heiman D."/>
            <person name="Howarth C."/>
            <person name="Mehta T."/>
            <person name="Neiman D."/>
            <person name="Pearson M."/>
            <person name="Roberts A."/>
            <person name="Saif S."/>
            <person name="Shea T."/>
            <person name="Shenoy N."/>
            <person name="Sisk P."/>
            <person name="Stolte C."/>
            <person name="Sykes S."/>
            <person name="White J."/>
            <person name="Yandava C."/>
            <person name="Haas B."/>
            <person name="Henn M.R."/>
            <person name="Nusbaum C."/>
            <person name="Birren B."/>
        </authorList>
    </citation>
    <scope>NUCLEOTIDE SEQUENCE [LARGE SCALE GENOMIC DNA]</scope>
</reference>
<dbReference type="Gene3D" id="1.20.5.110">
    <property type="match status" value="1"/>
</dbReference>
<dbReference type="STRING" id="7209.A0A1I7VHH1"/>
<keyword evidence="1" id="KW-1133">Transmembrane helix</keyword>